<dbReference type="SUPFAM" id="SSF103039">
    <property type="entry name" value="CheC-like"/>
    <property type="match status" value="1"/>
</dbReference>
<dbReference type="Proteomes" id="UP000016587">
    <property type="component" value="Chromosome"/>
</dbReference>
<accession>T2G9C1</accession>
<dbReference type="EMBL" id="CP006585">
    <property type="protein sequence ID" value="AGW12716.1"/>
    <property type="molecule type" value="Genomic_DNA"/>
</dbReference>
<dbReference type="GO" id="GO:0016787">
    <property type="term" value="F:hydrolase activity"/>
    <property type="evidence" value="ECO:0007669"/>
    <property type="project" value="UniProtKB-KW"/>
</dbReference>
<keyword evidence="2" id="KW-0378">Hydrolase</keyword>
<evidence type="ECO:0000313" key="3">
    <source>
        <dbReference type="EMBL" id="AGW12716.1"/>
    </source>
</evidence>
<sequence length="218" mass="23077">MPFSDPGPCAGSCCHASELQLDLLRELINVGIGRAAAAINQLTQSHVVLSVPRVHVLRVAEALAQADGISRAQVSVVELGFDGLFTGSAVLIFSPEEASRLVQILLGDEPSPEEQHLMQAGTLQEVGNLVLNAVMGSIANILGDSFTYLPPDHFETPFADLLLHESTAESVILIARTSFILENHEVEGTVLVVFKQGSFAALLEAVDATLRAAGMPDA</sequence>
<dbReference type="AlphaFoldDB" id="T2G9C1"/>
<protein>
    <submittedName>
        <fullName evidence="3">Putative CheC, inhibitor of MCP methylation</fullName>
    </submittedName>
</protein>
<reference evidence="4" key="2">
    <citation type="submission" date="2013-07" db="EMBL/GenBank/DDBJ databases">
        <authorList>
            <person name="Morais-Silva F.O."/>
            <person name="Rezende A.M."/>
            <person name="Pimentel C."/>
            <person name="Resende D.M."/>
            <person name="Santos C.I."/>
            <person name="Clemente C."/>
            <person name="de Oliveira L.M."/>
            <person name="da Silva S.M."/>
            <person name="Costa D.A."/>
            <person name="Varela-Raposo A."/>
            <person name="Horacio E.C.A."/>
            <person name="Matos M."/>
            <person name="Flores O."/>
            <person name="Ruiz J.C."/>
            <person name="Rodrigues-Pousada C."/>
        </authorList>
    </citation>
    <scope>NUCLEOTIDE SEQUENCE [LARGE SCALE GENOMIC DNA]</scope>
    <source>
        <strain evidence="4">ATCC 19364 / DSM 1382 / NCIMB 9332 / VKM B-1759</strain>
    </source>
</reference>
<dbReference type="HOGENOM" id="CLU_087860_0_2_7"/>
<dbReference type="PANTHER" id="PTHR43693">
    <property type="entry name" value="PROTEIN PHOSPHATASE CHEZ"/>
    <property type="match status" value="1"/>
</dbReference>
<dbReference type="InterPro" id="IPR028976">
    <property type="entry name" value="CheC-like_sf"/>
</dbReference>
<dbReference type="InterPro" id="IPR050992">
    <property type="entry name" value="CheZ_family_phosphatases"/>
</dbReference>
<gene>
    <name evidence="3" type="primary">cheC</name>
    <name evidence="3" type="ORF">DGI_0821</name>
</gene>
<evidence type="ECO:0000313" key="4">
    <source>
        <dbReference type="Proteomes" id="UP000016587"/>
    </source>
</evidence>
<dbReference type="eggNOG" id="COG1776">
    <property type="taxonomic scope" value="Bacteria"/>
</dbReference>
<dbReference type="RefSeq" id="WP_021759407.1">
    <property type="nucleotide sequence ID" value="NC_022444.1"/>
</dbReference>
<evidence type="ECO:0000256" key="1">
    <source>
        <dbReference type="ARBA" id="ARBA00022500"/>
    </source>
</evidence>
<dbReference type="GO" id="GO:0006935">
    <property type="term" value="P:chemotaxis"/>
    <property type="evidence" value="ECO:0007669"/>
    <property type="project" value="UniProtKB-KW"/>
</dbReference>
<proteinExistence type="predicted"/>
<dbReference type="PATRIC" id="fig|1121448.10.peg.823"/>
<dbReference type="KEGG" id="dgg:DGI_0821"/>
<keyword evidence="1" id="KW-0145">Chemotaxis</keyword>
<dbReference type="Gene3D" id="3.40.1550.10">
    <property type="entry name" value="CheC-like"/>
    <property type="match status" value="1"/>
</dbReference>
<reference evidence="3 4" key="1">
    <citation type="journal article" date="2013" name="J. Bacteriol.">
        <title>Roles of HynAB and Ech, the only two hydrogenases found in the model sulfate reducer Desulfovibrio gigas.</title>
        <authorList>
            <person name="Morais-Silva F.O."/>
            <person name="Santos C.I."/>
            <person name="Rodrigues R."/>
            <person name="Pereira I.A."/>
            <person name="Rodrigues-Pousada C."/>
        </authorList>
    </citation>
    <scope>NUCLEOTIDE SEQUENCE [LARGE SCALE GENOMIC DNA]</scope>
    <source>
        <strain evidence="4">ATCC 19364 / DSM 1382 / NCIMB 9332 / VKM B-1759</strain>
    </source>
</reference>
<dbReference type="STRING" id="1121448.DGI_0821"/>
<name>T2G9C1_MEGG1</name>
<dbReference type="PANTHER" id="PTHR43693:SF1">
    <property type="entry name" value="PROTEIN PHOSPHATASE CHEZ"/>
    <property type="match status" value="1"/>
</dbReference>
<evidence type="ECO:0000256" key="2">
    <source>
        <dbReference type="ARBA" id="ARBA00022801"/>
    </source>
</evidence>
<dbReference type="CDD" id="cd17910">
    <property type="entry name" value="CheC_ClassII"/>
    <property type="match status" value="1"/>
</dbReference>
<organism evidence="3 4">
    <name type="scientific">Megalodesulfovibrio gigas (strain ATCC 19364 / DSM 1382 / NCIMB 9332 / VKM B-1759)</name>
    <name type="common">Desulfovibrio gigas</name>
    <dbReference type="NCBI Taxonomy" id="1121448"/>
    <lineage>
        <taxon>Bacteria</taxon>
        <taxon>Pseudomonadati</taxon>
        <taxon>Thermodesulfobacteriota</taxon>
        <taxon>Desulfovibrionia</taxon>
        <taxon>Desulfovibrionales</taxon>
        <taxon>Desulfovibrionaceae</taxon>
        <taxon>Megalodesulfovibrio</taxon>
    </lineage>
</organism>
<dbReference type="OrthoDB" id="9812187at2"/>
<keyword evidence="4" id="KW-1185">Reference proteome</keyword>